<accession>A0ACC1YZR1</accession>
<sequence length="275" mass="30763">MNQMAQSLKQVKVCDICGDAGREDLLANCSKCSDGAEHIYCMRVKLDKIPEGDWTCEECILTEETRKHMQDKLEHSVASVSSQSSLHRTKKNVGSSSVHKYKNSHLKKVLSVERIRSSKVKSNPCFSSKRSAGCLEAVPVVETRVFESIKHSRFSRPLKKTCLNSSFENFIEGEIKQTLDLNISVDHLSDQTLGVGDRSHKLQPEYQISQGSPLESESFKIMDSKGKVLPMEGGVLKQNCSRETAVVNNKEARGAERMMKSMSFSNSIPKPQECF</sequence>
<proteinExistence type="predicted"/>
<dbReference type="Proteomes" id="UP001164539">
    <property type="component" value="Chromosome 1"/>
</dbReference>
<dbReference type="EMBL" id="CM051394">
    <property type="protein sequence ID" value="KAJ4728698.1"/>
    <property type="molecule type" value="Genomic_DNA"/>
</dbReference>
<keyword evidence="2" id="KW-1185">Reference proteome</keyword>
<reference evidence="1 2" key="1">
    <citation type="journal article" date="2023" name="Science">
        <title>Complex scaffold remodeling in plant triterpene biosynthesis.</title>
        <authorList>
            <person name="De La Pena R."/>
            <person name="Hodgson H."/>
            <person name="Liu J.C."/>
            <person name="Stephenson M.J."/>
            <person name="Martin A.C."/>
            <person name="Owen C."/>
            <person name="Harkess A."/>
            <person name="Leebens-Mack J."/>
            <person name="Jimenez L.E."/>
            <person name="Osbourn A."/>
            <person name="Sattely E.S."/>
        </authorList>
    </citation>
    <scope>NUCLEOTIDE SEQUENCE [LARGE SCALE GENOMIC DNA]</scope>
    <source>
        <strain evidence="2">cv. JPN11</strain>
        <tissue evidence="1">Leaf</tissue>
    </source>
</reference>
<protein>
    <submittedName>
        <fullName evidence="1">RING/FYVE/PHD zinc finger superfamily protein</fullName>
    </submittedName>
</protein>
<organism evidence="1 2">
    <name type="scientific">Melia azedarach</name>
    <name type="common">Chinaberry tree</name>
    <dbReference type="NCBI Taxonomy" id="155640"/>
    <lineage>
        <taxon>Eukaryota</taxon>
        <taxon>Viridiplantae</taxon>
        <taxon>Streptophyta</taxon>
        <taxon>Embryophyta</taxon>
        <taxon>Tracheophyta</taxon>
        <taxon>Spermatophyta</taxon>
        <taxon>Magnoliopsida</taxon>
        <taxon>eudicotyledons</taxon>
        <taxon>Gunneridae</taxon>
        <taxon>Pentapetalae</taxon>
        <taxon>rosids</taxon>
        <taxon>malvids</taxon>
        <taxon>Sapindales</taxon>
        <taxon>Meliaceae</taxon>
        <taxon>Melia</taxon>
    </lineage>
</organism>
<comment type="caution">
    <text evidence="1">The sequence shown here is derived from an EMBL/GenBank/DDBJ whole genome shotgun (WGS) entry which is preliminary data.</text>
</comment>
<name>A0ACC1YZR1_MELAZ</name>
<gene>
    <name evidence="1" type="ORF">OWV82_001588</name>
</gene>
<evidence type="ECO:0000313" key="2">
    <source>
        <dbReference type="Proteomes" id="UP001164539"/>
    </source>
</evidence>
<evidence type="ECO:0000313" key="1">
    <source>
        <dbReference type="EMBL" id="KAJ4728698.1"/>
    </source>
</evidence>